<gene>
    <name evidence="2" type="ORF">GGQ71_000918</name>
</gene>
<dbReference type="InterPro" id="IPR011990">
    <property type="entry name" value="TPR-like_helical_dom_sf"/>
</dbReference>
<proteinExistence type="predicted"/>
<evidence type="ECO:0000313" key="2">
    <source>
        <dbReference type="EMBL" id="MBB4006682.1"/>
    </source>
</evidence>
<feature type="region of interest" description="Disordered" evidence="1">
    <location>
        <begin position="487"/>
        <end position="560"/>
    </location>
</feature>
<dbReference type="PANTHER" id="PTHR11102">
    <property type="entry name" value="SEL-1-LIKE PROTEIN"/>
    <property type="match status" value="1"/>
</dbReference>
<dbReference type="Gene3D" id="1.25.40.10">
    <property type="entry name" value="Tetratricopeptide repeat domain"/>
    <property type="match status" value="2"/>
</dbReference>
<name>A0A7W6HK16_9HYPH</name>
<sequence length="560" mass="57751">MTASPPRSLSLIPNSLRFLRGATAFGRLPWPDAGLAAAGLVAIALAAPLISGGKAFAQDSNAVAPAAADGAKPAEKSGEGARGGKPGTDANTDGSSEGQADGAAGAPAEKPGSAGAANQPDGFSNLDASPAPGSAAQGSLQTNPQSPPQATPETKPQPDSAPGPISGPVSGEDAGKMQRPGVKDASPAGGITLMERMGIPLPDLPPEKPYNGKVDPAYGAFQRGLFGTAFDYALPKAEKGDPASQTLIAELMTRGLAVKRDLKGAAFWYAKAAAGGDPAAMFKYGLMLLEGRYVTPDRKLADDYMRRAAEAGNASAEFNWAQLLVSENPGKKGLLLALPFYERSADQGIADAQYAVAQIYRKVADVPAEKRQLAREYLVRAARAGFDTAQLDIGIWLINGIAGPQDLEQGFKWLRIAANRGNVAAQNRLSHAYVGALGTRPDPVEAAKWYVLSRRAGLTDPALEDFYLGLPDSQQKQAIDAANKYRTGQRKLGRSPPRVGNGGKPAPVGGAAEQTGAGGEQKIVAKPDEPPADPTALPGVTVPPPGAQPQAPQGDDEDPG</sequence>
<evidence type="ECO:0000256" key="1">
    <source>
        <dbReference type="SAM" id="MobiDB-lite"/>
    </source>
</evidence>
<comment type="caution">
    <text evidence="2">The sequence shown here is derived from an EMBL/GenBank/DDBJ whole genome shotgun (WGS) entry which is preliminary data.</text>
</comment>
<evidence type="ECO:0000313" key="3">
    <source>
        <dbReference type="Proteomes" id="UP000544107"/>
    </source>
</evidence>
<feature type="compositionally biased region" description="Low complexity" evidence="1">
    <location>
        <begin position="128"/>
        <end position="139"/>
    </location>
</feature>
<feature type="compositionally biased region" description="Polar residues" evidence="1">
    <location>
        <begin position="89"/>
        <end position="98"/>
    </location>
</feature>
<dbReference type="Proteomes" id="UP000544107">
    <property type="component" value="Unassembled WGS sequence"/>
</dbReference>
<dbReference type="Pfam" id="PF08238">
    <property type="entry name" value="Sel1"/>
    <property type="match status" value="5"/>
</dbReference>
<dbReference type="PANTHER" id="PTHR11102:SF160">
    <property type="entry name" value="ERAD-ASSOCIATED E3 UBIQUITIN-PROTEIN LIGASE COMPONENT HRD3"/>
    <property type="match status" value="1"/>
</dbReference>
<dbReference type="InterPro" id="IPR006597">
    <property type="entry name" value="Sel1-like"/>
</dbReference>
<organism evidence="2 3">
    <name type="scientific">Allorhizobium taibaishanense</name>
    <dbReference type="NCBI Taxonomy" id="887144"/>
    <lineage>
        <taxon>Bacteria</taxon>
        <taxon>Pseudomonadati</taxon>
        <taxon>Pseudomonadota</taxon>
        <taxon>Alphaproteobacteria</taxon>
        <taxon>Hyphomicrobiales</taxon>
        <taxon>Rhizobiaceae</taxon>
        <taxon>Rhizobium/Agrobacterium group</taxon>
        <taxon>Allorhizobium</taxon>
    </lineage>
</organism>
<dbReference type="AlphaFoldDB" id="A0A7W6HK16"/>
<dbReference type="EMBL" id="JACIED010000001">
    <property type="protein sequence ID" value="MBB4006682.1"/>
    <property type="molecule type" value="Genomic_DNA"/>
</dbReference>
<dbReference type="SUPFAM" id="SSF81901">
    <property type="entry name" value="HCP-like"/>
    <property type="match status" value="1"/>
</dbReference>
<feature type="region of interest" description="Disordered" evidence="1">
    <location>
        <begin position="64"/>
        <end position="189"/>
    </location>
</feature>
<reference evidence="2 3" key="1">
    <citation type="submission" date="2020-08" db="EMBL/GenBank/DDBJ databases">
        <title>Genomic Encyclopedia of Type Strains, Phase IV (KMG-IV): sequencing the most valuable type-strain genomes for metagenomic binning, comparative biology and taxonomic classification.</title>
        <authorList>
            <person name="Goeker M."/>
        </authorList>
    </citation>
    <scope>NUCLEOTIDE SEQUENCE [LARGE SCALE GENOMIC DNA]</scope>
    <source>
        <strain evidence="2 3">DSM 100021</strain>
    </source>
</reference>
<dbReference type="InterPro" id="IPR050767">
    <property type="entry name" value="Sel1_AlgK"/>
</dbReference>
<protein>
    <submittedName>
        <fullName evidence="2">TPR repeat protein</fullName>
    </submittedName>
</protein>
<dbReference type="SMART" id="SM00671">
    <property type="entry name" value="SEL1"/>
    <property type="match status" value="6"/>
</dbReference>
<accession>A0A7W6HK16</accession>